<evidence type="ECO:0000256" key="4">
    <source>
        <dbReference type="ARBA" id="ARBA00022714"/>
    </source>
</evidence>
<keyword evidence="5" id="KW-0479">Metal-binding</keyword>
<dbReference type="CDD" id="cd06185">
    <property type="entry name" value="PDR_like"/>
    <property type="match status" value="1"/>
</dbReference>
<evidence type="ECO:0000256" key="5">
    <source>
        <dbReference type="ARBA" id="ARBA00022723"/>
    </source>
</evidence>
<evidence type="ECO:0000313" key="12">
    <source>
        <dbReference type="Proteomes" id="UP000440978"/>
    </source>
</evidence>
<name>A0A6N8CUH0_9BACI</name>
<sequence>MVYTSRINVLVKKIIQETPLIKRFLLSPINKAALPSFSGGSHITTFIQSSGLNLQRSYSLCGNPSETQLYQIAIKKQAHSNGGSLYWHNEVKEGFKLQISYPKNYFPLSFKAKHHVFFAAGIGITPFIPMMLDLQSNGKSFELHYAAKSKIDCAFYKRINVLFPSNIYFYFSNEGKRMLPEIMQDQLIGTHVYFCGPQSLIKQFTKKAIDYGYPKTSIHFELFSSQPKLDAKPFEVELHKSGQTFYIPKNQSLLKVLLEAGIKVPFSCQVGRCGTCAIEVLSGEIDHQDYFLSDKEKKDQKTILPCVSRCKSSKLILDY</sequence>
<dbReference type="InterPro" id="IPR017927">
    <property type="entry name" value="FAD-bd_FR_type"/>
</dbReference>
<dbReference type="CDD" id="cd00207">
    <property type="entry name" value="fer2"/>
    <property type="match status" value="1"/>
</dbReference>
<evidence type="ECO:0000256" key="6">
    <source>
        <dbReference type="ARBA" id="ARBA00023002"/>
    </source>
</evidence>
<dbReference type="SUPFAM" id="SSF63380">
    <property type="entry name" value="Riboflavin synthase domain-like"/>
    <property type="match status" value="1"/>
</dbReference>
<keyword evidence="6" id="KW-0560">Oxidoreductase</keyword>
<comment type="caution">
    <text evidence="11">The sequence shown here is derived from an EMBL/GenBank/DDBJ whole genome shotgun (WGS) entry which is preliminary data.</text>
</comment>
<keyword evidence="2" id="KW-0285">Flavoprotein</keyword>
<organism evidence="11 12">
    <name type="scientific">Terrilactibacillus tamarindi</name>
    <dbReference type="NCBI Taxonomy" id="2599694"/>
    <lineage>
        <taxon>Bacteria</taxon>
        <taxon>Bacillati</taxon>
        <taxon>Bacillota</taxon>
        <taxon>Bacilli</taxon>
        <taxon>Bacillales</taxon>
        <taxon>Bacillaceae</taxon>
        <taxon>Terrilactibacillus</taxon>
    </lineage>
</organism>
<evidence type="ECO:0000259" key="10">
    <source>
        <dbReference type="PROSITE" id="PS51384"/>
    </source>
</evidence>
<dbReference type="InterPro" id="IPR012675">
    <property type="entry name" value="Beta-grasp_dom_sf"/>
</dbReference>
<dbReference type="InterPro" id="IPR017938">
    <property type="entry name" value="Riboflavin_synthase-like_b-brl"/>
</dbReference>
<evidence type="ECO:0000256" key="3">
    <source>
        <dbReference type="ARBA" id="ARBA00022643"/>
    </source>
</evidence>
<dbReference type="SUPFAM" id="SSF52343">
    <property type="entry name" value="Ferredoxin reductase-like, C-terminal NADP-linked domain"/>
    <property type="match status" value="1"/>
</dbReference>
<dbReference type="Pfam" id="PF00111">
    <property type="entry name" value="Fer2"/>
    <property type="match status" value="1"/>
</dbReference>
<dbReference type="GO" id="GO:0051537">
    <property type="term" value="F:2 iron, 2 sulfur cluster binding"/>
    <property type="evidence" value="ECO:0007669"/>
    <property type="project" value="UniProtKB-KW"/>
</dbReference>
<keyword evidence="4" id="KW-0001">2Fe-2S</keyword>
<dbReference type="InterPro" id="IPR006058">
    <property type="entry name" value="2Fe2S_fd_BS"/>
</dbReference>
<dbReference type="OrthoDB" id="573132at2"/>
<reference evidence="11 12" key="1">
    <citation type="submission" date="2019-11" db="EMBL/GenBank/DDBJ databases">
        <title>Terrilactibacillus tamarindus sp. nov. BCM23-1 isolated from bark of Tamarindus indica.</title>
        <authorList>
            <person name="Kingkaew E."/>
            <person name="Tanasupawat S."/>
        </authorList>
    </citation>
    <scope>NUCLEOTIDE SEQUENCE [LARGE SCALE GENOMIC DNA]</scope>
    <source>
        <strain evidence="11 12">BCM23-1</strain>
    </source>
</reference>
<evidence type="ECO:0000256" key="1">
    <source>
        <dbReference type="ARBA" id="ARBA00001917"/>
    </source>
</evidence>
<feature type="domain" description="2Fe-2S ferredoxin-type" evidence="9">
    <location>
        <begin position="234"/>
        <end position="319"/>
    </location>
</feature>
<dbReference type="Pfam" id="PF22290">
    <property type="entry name" value="DmmA-like_N"/>
    <property type="match status" value="1"/>
</dbReference>
<evidence type="ECO:0000256" key="2">
    <source>
        <dbReference type="ARBA" id="ARBA00022630"/>
    </source>
</evidence>
<dbReference type="Gene3D" id="3.10.20.30">
    <property type="match status" value="1"/>
</dbReference>
<comment type="cofactor">
    <cofactor evidence="1">
        <name>FMN</name>
        <dbReference type="ChEBI" id="CHEBI:58210"/>
    </cofactor>
</comment>
<dbReference type="GO" id="GO:0046872">
    <property type="term" value="F:metal ion binding"/>
    <property type="evidence" value="ECO:0007669"/>
    <property type="project" value="UniProtKB-KW"/>
</dbReference>
<evidence type="ECO:0000259" key="9">
    <source>
        <dbReference type="PROSITE" id="PS51085"/>
    </source>
</evidence>
<dbReference type="PANTHER" id="PTHR30212:SF2">
    <property type="entry name" value="PROTEIN YIIM"/>
    <property type="match status" value="1"/>
</dbReference>
<keyword evidence="7" id="KW-0408">Iron</keyword>
<feature type="domain" description="FAD-binding FR-type" evidence="10">
    <location>
        <begin position="4"/>
        <end position="109"/>
    </location>
</feature>
<evidence type="ECO:0000256" key="7">
    <source>
        <dbReference type="ARBA" id="ARBA00023004"/>
    </source>
</evidence>
<keyword evidence="8" id="KW-0411">Iron-sulfur</keyword>
<dbReference type="PROSITE" id="PS51384">
    <property type="entry name" value="FAD_FR"/>
    <property type="match status" value="1"/>
</dbReference>
<keyword evidence="3" id="KW-0288">FMN</keyword>
<dbReference type="Gene3D" id="3.40.50.80">
    <property type="entry name" value="Nucleotide-binding domain of ferredoxin-NADP reductase (FNR) module"/>
    <property type="match status" value="1"/>
</dbReference>
<protein>
    <submittedName>
        <fullName evidence="11">2Fe-2S iron-sulfur cluster binding domain-containing protein</fullName>
    </submittedName>
</protein>
<dbReference type="InterPro" id="IPR054582">
    <property type="entry name" value="DmmA-like_N"/>
</dbReference>
<accession>A0A6N8CUH0</accession>
<proteinExistence type="predicted"/>
<dbReference type="InterPro" id="IPR001041">
    <property type="entry name" value="2Fe-2S_ferredoxin-type"/>
</dbReference>
<dbReference type="InterPro" id="IPR052353">
    <property type="entry name" value="Benzoxazolinone_Detox_Enz"/>
</dbReference>
<dbReference type="Proteomes" id="UP000440978">
    <property type="component" value="Unassembled WGS sequence"/>
</dbReference>
<dbReference type="PRINTS" id="PR00409">
    <property type="entry name" value="PHDIOXRDTASE"/>
</dbReference>
<gene>
    <name evidence="11" type="ORF">GMB86_12425</name>
</gene>
<keyword evidence="12" id="KW-1185">Reference proteome</keyword>
<dbReference type="RefSeq" id="WP_155220424.1">
    <property type="nucleotide sequence ID" value="NZ_WNHB01000021.1"/>
</dbReference>
<dbReference type="PANTHER" id="PTHR30212">
    <property type="entry name" value="PROTEIN YIIM"/>
    <property type="match status" value="1"/>
</dbReference>
<evidence type="ECO:0000256" key="8">
    <source>
        <dbReference type="ARBA" id="ARBA00023014"/>
    </source>
</evidence>
<dbReference type="SUPFAM" id="SSF54292">
    <property type="entry name" value="2Fe-2S ferredoxin-like"/>
    <property type="match status" value="1"/>
</dbReference>
<dbReference type="EMBL" id="WNHB01000021">
    <property type="protein sequence ID" value="MTT32813.1"/>
    <property type="molecule type" value="Genomic_DNA"/>
</dbReference>
<dbReference type="InterPro" id="IPR039261">
    <property type="entry name" value="FNR_nucleotide-bd"/>
</dbReference>
<dbReference type="PROSITE" id="PS00197">
    <property type="entry name" value="2FE2S_FER_1"/>
    <property type="match status" value="1"/>
</dbReference>
<dbReference type="PROSITE" id="PS51085">
    <property type="entry name" value="2FE2S_FER_2"/>
    <property type="match status" value="1"/>
</dbReference>
<dbReference type="AlphaFoldDB" id="A0A6N8CUH0"/>
<dbReference type="GO" id="GO:0016491">
    <property type="term" value="F:oxidoreductase activity"/>
    <property type="evidence" value="ECO:0007669"/>
    <property type="project" value="UniProtKB-KW"/>
</dbReference>
<dbReference type="InterPro" id="IPR036010">
    <property type="entry name" value="2Fe-2S_ferredoxin-like_sf"/>
</dbReference>
<dbReference type="Gene3D" id="2.40.30.10">
    <property type="entry name" value="Translation factors"/>
    <property type="match status" value="1"/>
</dbReference>
<evidence type="ECO:0000313" key="11">
    <source>
        <dbReference type="EMBL" id="MTT32813.1"/>
    </source>
</evidence>